<dbReference type="AlphaFoldDB" id="A0A2N9DWC3"/>
<keyword evidence="2" id="KW-1185">Reference proteome</keyword>
<comment type="caution">
    <text evidence="1">The sequence shown here is derived from an EMBL/GenBank/DDBJ whole genome shotgun (WGS) entry which is preliminary data.</text>
</comment>
<evidence type="ECO:0000313" key="2">
    <source>
        <dbReference type="Proteomes" id="UP000238739"/>
    </source>
</evidence>
<accession>A0A2N9DWC3</accession>
<reference evidence="1" key="1">
    <citation type="submission" date="2018-01" db="EMBL/GenBank/DDBJ databases">
        <authorList>
            <person name="Chaillou S."/>
        </authorList>
    </citation>
    <scope>NUCLEOTIDE SEQUENCE [LARGE SCALE GENOMIC DNA]</scope>
    <source>
        <strain evidence="1">MFPC41A2801</strain>
    </source>
</reference>
<proteinExistence type="predicted"/>
<evidence type="ECO:0000313" key="1">
    <source>
        <dbReference type="EMBL" id="SPC38839.1"/>
    </source>
</evidence>
<gene>
    <name evidence="1" type="ORF">LFUMFP_310003</name>
</gene>
<sequence length="42" mass="4966">MGNIIYPPVRLMTFVHSYLDGIHSSTLQFHFLYFSNLSIYLE</sequence>
<dbReference type="EMBL" id="OGVC01000025">
    <property type="protein sequence ID" value="SPC38839.1"/>
    <property type="molecule type" value="Genomic_DNA"/>
</dbReference>
<protein>
    <submittedName>
        <fullName evidence="1">Uncharacterized protein</fullName>
    </submittedName>
</protein>
<dbReference type="Proteomes" id="UP000238739">
    <property type="component" value="Unassembled WGS sequence"/>
</dbReference>
<name>A0A2N9DWC3_9LACO</name>
<organism evidence="1 2">
    <name type="scientific">Latilactobacillus fuchuensis</name>
    <dbReference type="NCBI Taxonomy" id="164393"/>
    <lineage>
        <taxon>Bacteria</taxon>
        <taxon>Bacillati</taxon>
        <taxon>Bacillota</taxon>
        <taxon>Bacilli</taxon>
        <taxon>Lactobacillales</taxon>
        <taxon>Lactobacillaceae</taxon>
        <taxon>Latilactobacillus</taxon>
    </lineage>
</organism>